<reference evidence="3" key="1">
    <citation type="submission" date="2022-11" db="UniProtKB">
        <authorList>
            <consortium name="WormBaseParasite"/>
        </authorList>
    </citation>
    <scope>IDENTIFICATION</scope>
</reference>
<feature type="compositionally biased region" description="Basic and acidic residues" evidence="1">
    <location>
        <begin position="1"/>
        <end position="16"/>
    </location>
</feature>
<feature type="region of interest" description="Disordered" evidence="1">
    <location>
        <begin position="1"/>
        <end position="20"/>
    </location>
</feature>
<dbReference type="AlphaFoldDB" id="A0A915E2R3"/>
<dbReference type="SUPFAM" id="SSF47095">
    <property type="entry name" value="HMG-box"/>
    <property type="match status" value="1"/>
</dbReference>
<sequence length="122" mass="13776">MKRRATLRERAEESGRPKAPMSAYAIYIKEFYEQQDEMPSDLPKSQKLMSEAAESGSLCLPKTKRSMRSRRSRLGRKKKVPKAPKVVQPASKESPATKVKKTTAKDAEATTKKSKEPKPKKI</sequence>
<feature type="region of interest" description="Disordered" evidence="1">
    <location>
        <begin position="36"/>
        <end position="122"/>
    </location>
</feature>
<evidence type="ECO:0000313" key="2">
    <source>
        <dbReference type="Proteomes" id="UP000887574"/>
    </source>
</evidence>
<dbReference type="InterPro" id="IPR036910">
    <property type="entry name" value="HMG_box_dom_sf"/>
</dbReference>
<accession>A0A915E2R3</accession>
<evidence type="ECO:0000256" key="1">
    <source>
        <dbReference type="SAM" id="MobiDB-lite"/>
    </source>
</evidence>
<feature type="compositionally biased region" description="Low complexity" evidence="1">
    <location>
        <begin position="83"/>
        <end position="92"/>
    </location>
</feature>
<keyword evidence="2" id="KW-1185">Reference proteome</keyword>
<organism evidence="2 3">
    <name type="scientific">Ditylenchus dipsaci</name>
    <dbReference type="NCBI Taxonomy" id="166011"/>
    <lineage>
        <taxon>Eukaryota</taxon>
        <taxon>Metazoa</taxon>
        <taxon>Ecdysozoa</taxon>
        <taxon>Nematoda</taxon>
        <taxon>Chromadorea</taxon>
        <taxon>Rhabditida</taxon>
        <taxon>Tylenchina</taxon>
        <taxon>Tylenchomorpha</taxon>
        <taxon>Sphaerularioidea</taxon>
        <taxon>Anguinidae</taxon>
        <taxon>Anguininae</taxon>
        <taxon>Ditylenchus</taxon>
    </lineage>
</organism>
<protein>
    <submittedName>
        <fullName evidence="3">Uncharacterized protein</fullName>
    </submittedName>
</protein>
<dbReference type="WBParaSite" id="jg25575">
    <property type="protein sequence ID" value="jg25575"/>
    <property type="gene ID" value="jg25575"/>
</dbReference>
<evidence type="ECO:0000313" key="3">
    <source>
        <dbReference type="WBParaSite" id="jg25575"/>
    </source>
</evidence>
<feature type="compositionally biased region" description="Basic and acidic residues" evidence="1">
    <location>
        <begin position="103"/>
        <end position="122"/>
    </location>
</feature>
<proteinExistence type="predicted"/>
<feature type="compositionally biased region" description="Basic residues" evidence="1">
    <location>
        <begin position="62"/>
        <end position="82"/>
    </location>
</feature>
<name>A0A915E2R3_9BILA</name>
<dbReference type="Proteomes" id="UP000887574">
    <property type="component" value="Unplaced"/>
</dbReference>